<accession>A0AB34JGZ4</accession>
<evidence type="ECO:0000256" key="4">
    <source>
        <dbReference type="ARBA" id="ARBA00022824"/>
    </source>
</evidence>
<dbReference type="Pfam" id="PF08806">
    <property type="entry name" value="Sep15_SelM"/>
    <property type="match status" value="1"/>
</dbReference>
<keyword evidence="10" id="KW-1185">Reference proteome</keyword>
<evidence type="ECO:0000313" key="9">
    <source>
        <dbReference type="EMBL" id="KAL1520223.1"/>
    </source>
</evidence>
<comment type="similarity">
    <text evidence="2">Belongs to the selenoprotein M/F family.</text>
</comment>
<evidence type="ECO:0000256" key="3">
    <source>
        <dbReference type="ARBA" id="ARBA00022729"/>
    </source>
</evidence>
<evidence type="ECO:0000256" key="6">
    <source>
        <dbReference type="ARBA" id="ARBA00040775"/>
    </source>
</evidence>
<evidence type="ECO:0000256" key="1">
    <source>
        <dbReference type="ARBA" id="ARBA00004319"/>
    </source>
</evidence>
<proteinExistence type="inferred from homology"/>
<sequence length="120" mass="12740">MRVGVGVLLLASALADDANETACRALGFAPSLLCSSCTKLSEFVGAGDALFHECRGCCTEDFSNAGIVYSRAVLDVTYTQGAPPNLFMQDVSGATLDEVSIANWKVEHIEEYLSEKLDSA</sequence>
<dbReference type="GO" id="GO:0005788">
    <property type="term" value="C:endoplasmic reticulum lumen"/>
    <property type="evidence" value="ECO:0007669"/>
    <property type="project" value="UniProtKB-SubCell"/>
</dbReference>
<keyword evidence="4" id="KW-0256">Endoplasmic reticulum</keyword>
<keyword evidence="3 7" id="KW-0732">Signal</keyword>
<keyword evidence="5" id="KW-0712">Selenocysteine</keyword>
<dbReference type="InterPro" id="IPR039992">
    <property type="entry name" value="Sep15_SelM"/>
</dbReference>
<dbReference type="PANTHER" id="PTHR13077:SF6">
    <property type="entry name" value="SELENOPROTEIN F"/>
    <property type="match status" value="1"/>
</dbReference>
<comment type="subcellular location">
    <subcellularLocation>
        <location evidence="1">Endoplasmic reticulum lumen</location>
    </subcellularLocation>
</comment>
<dbReference type="InterPro" id="IPR014912">
    <property type="entry name" value="Sep15_SelM_dom"/>
</dbReference>
<evidence type="ECO:0000256" key="2">
    <source>
        <dbReference type="ARBA" id="ARBA00005742"/>
    </source>
</evidence>
<feature type="domain" description="Selenoprotein F/M" evidence="8">
    <location>
        <begin position="74"/>
        <end position="117"/>
    </location>
</feature>
<dbReference type="InterPro" id="IPR036249">
    <property type="entry name" value="Thioredoxin-like_sf"/>
</dbReference>
<evidence type="ECO:0000259" key="8">
    <source>
        <dbReference type="Pfam" id="PF08806"/>
    </source>
</evidence>
<evidence type="ECO:0000256" key="5">
    <source>
        <dbReference type="ARBA" id="ARBA00022933"/>
    </source>
</evidence>
<dbReference type="AlphaFoldDB" id="A0AB34JGZ4"/>
<dbReference type="Gene3D" id="3.40.30.50">
    <property type="entry name" value="Sep15/SelM thioredoxin-like domain, active-site redox motif"/>
    <property type="match status" value="1"/>
</dbReference>
<dbReference type="EMBL" id="JBGBPQ010000009">
    <property type="protein sequence ID" value="KAL1520223.1"/>
    <property type="molecule type" value="Genomic_DNA"/>
</dbReference>
<reference evidence="9 10" key="1">
    <citation type="journal article" date="2024" name="Science">
        <title>Giant polyketide synthase enzymes in the biosynthesis of giant marine polyether toxins.</title>
        <authorList>
            <person name="Fallon T.R."/>
            <person name="Shende V.V."/>
            <person name="Wierzbicki I.H."/>
            <person name="Pendleton A.L."/>
            <person name="Watervoot N.F."/>
            <person name="Auber R.P."/>
            <person name="Gonzalez D.J."/>
            <person name="Wisecaver J.H."/>
            <person name="Moore B.S."/>
        </authorList>
    </citation>
    <scope>NUCLEOTIDE SEQUENCE [LARGE SCALE GENOMIC DNA]</scope>
    <source>
        <strain evidence="9 10">12B1</strain>
    </source>
</reference>
<comment type="caution">
    <text evidence="9">The sequence shown here is derived from an EMBL/GenBank/DDBJ whole genome shotgun (WGS) entry which is preliminary data.</text>
</comment>
<dbReference type="Proteomes" id="UP001515480">
    <property type="component" value="Unassembled WGS sequence"/>
</dbReference>
<dbReference type="PANTHER" id="PTHR13077">
    <property type="entry name" value="SELENOPROTEIN F"/>
    <property type="match status" value="1"/>
</dbReference>
<dbReference type="SUPFAM" id="SSF52833">
    <property type="entry name" value="Thioredoxin-like"/>
    <property type="match status" value="1"/>
</dbReference>
<name>A0AB34JGZ4_PRYPA</name>
<evidence type="ECO:0000313" key="10">
    <source>
        <dbReference type="Proteomes" id="UP001515480"/>
    </source>
</evidence>
<dbReference type="InterPro" id="IPR038219">
    <property type="entry name" value="Sep15/SelM_sf"/>
</dbReference>
<feature type="chain" id="PRO_5044258488" description="Selenoprotein F" evidence="7">
    <location>
        <begin position="16"/>
        <end position="120"/>
    </location>
</feature>
<dbReference type="GO" id="GO:0016491">
    <property type="term" value="F:oxidoreductase activity"/>
    <property type="evidence" value="ECO:0007669"/>
    <property type="project" value="TreeGrafter"/>
</dbReference>
<feature type="signal peptide" evidence="7">
    <location>
        <begin position="1"/>
        <end position="15"/>
    </location>
</feature>
<organism evidence="9 10">
    <name type="scientific">Prymnesium parvum</name>
    <name type="common">Toxic golden alga</name>
    <dbReference type="NCBI Taxonomy" id="97485"/>
    <lineage>
        <taxon>Eukaryota</taxon>
        <taxon>Haptista</taxon>
        <taxon>Haptophyta</taxon>
        <taxon>Prymnesiophyceae</taxon>
        <taxon>Prymnesiales</taxon>
        <taxon>Prymnesiaceae</taxon>
        <taxon>Prymnesium</taxon>
    </lineage>
</organism>
<protein>
    <recommendedName>
        <fullName evidence="6">Selenoprotein F</fullName>
    </recommendedName>
</protein>
<evidence type="ECO:0000256" key="7">
    <source>
        <dbReference type="SAM" id="SignalP"/>
    </source>
</evidence>
<gene>
    <name evidence="9" type="ORF">AB1Y20_023693</name>
</gene>